<dbReference type="GO" id="GO:0005524">
    <property type="term" value="F:ATP binding"/>
    <property type="evidence" value="ECO:0007669"/>
    <property type="project" value="UniProtKB-KW"/>
</dbReference>
<sequence>MPSDPPPVAAVTARSIDGRSFRFSGPADVAVDSGRLVTLTEPGGRRQLGQIDDVDLSAGAHPGGELAGSGRILGAISADGGHLDNRSSSAFAAAQVADAGADEIELLHPQGSATLTIGSFLARDDVPARLLAQRFNRHTFWCGQSGSGKTYALGVVLEQVLLHTGLPLVIFDPNADFVRLGEPAGALGDRDIRVLRPSSADPDSLRVRFVDLPLRSKGAILRLHPLDDRDEYNELVHLEETLGTLEPDRIVPRLLERGTTAARDLAARIENIRVIDWGVWAGGHEAVTDIIETRPDATVLDLGGFAFPDESLVVAMAVLDDLWAKRERRRPVLLVIDEAHNLCSPDQTSPLHVAVRERLIQIAAEGRKFGLWLLLSTQRPSRVHPSIVSQCDNLALMKMTSPVDLDELATIFGFVPPALFARSPRFRQGEALFAGGFVPAPTMVRLGARLTREGGADVGVPLRAADPDAT</sequence>
<dbReference type="PANTHER" id="PTHR42957">
    <property type="entry name" value="HELICASE MJ1565-RELATED"/>
    <property type="match status" value="1"/>
</dbReference>
<dbReference type="InterPro" id="IPR027417">
    <property type="entry name" value="P-loop_NTPase"/>
</dbReference>
<reference evidence="2" key="1">
    <citation type="submission" date="2022-08" db="EMBL/GenBank/DDBJ databases">
        <authorList>
            <person name="Deng Y."/>
            <person name="Han X.-F."/>
            <person name="Zhang Y.-Q."/>
        </authorList>
    </citation>
    <scope>NUCLEOTIDE SEQUENCE</scope>
    <source>
        <strain evidence="2">CPCC 203386</strain>
    </source>
</reference>
<keyword evidence="2" id="KW-0067">ATP-binding</keyword>
<dbReference type="Gene3D" id="3.40.50.300">
    <property type="entry name" value="P-loop containing nucleotide triphosphate hydrolases"/>
    <property type="match status" value="2"/>
</dbReference>
<evidence type="ECO:0000313" key="3">
    <source>
        <dbReference type="Proteomes" id="UP001165586"/>
    </source>
</evidence>
<dbReference type="Pfam" id="PF01935">
    <property type="entry name" value="DUF87"/>
    <property type="match status" value="1"/>
</dbReference>
<feature type="domain" description="Helicase HerA central" evidence="1">
    <location>
        <begin position="116"/>
        <end position="221"/>
    </location>
</feature>
<dbReference type="RefSeq" id="WP_259538744.1">
    <property type="nucleotide sequence ID" value="NZ_JANLCJ010000003.1"/>
</dbReference>
<name>A0ABT2H1R5_9MICO</name>
<organism evidence="2 3">
    <name type="scientific">Herbiconiux daphne</name>
    <dbReference type="NCBI Taxonomy" id="2970914"/>
    <lineage>
        <taxon>Bacteria</taxon>
        <taxon>Bacillati</taxon>
        <taxon>Actinomycetota</taxon>
        <taxon>Actinomycetes</taxon>
        <taxon>Micrococcales</taxon>
        <taxon>Microbacteriaceae</taxon>
        <taxon>Herbiconiux</taxon>
    </lineage>
</organism>
<keyword evidence="3" id="KW-1185">Reference proteome</keyword>
<dbReference type="InterPro" id="IPR008571">
    <property type="entry name" value="HerA-like"/>
</dbReference>
<dbReference type="SUPFAM" id="SSF52540">
    <property type="entry name" value="P-loop containing nucleoside triphosphate hydrolases"/>
    <property type="match status" value="1"/>
</dbReference>
<proteinExistence type="predicted"/>
<dbReference type="Proteomes" id="UP001165586">
    <property type="component" value="Unassembled WGS sequence"/>
</dbReference>
<evidence type="ECO:0000313" key="2">
    <source>
        <dbReference type="EMBL" id="MCS5733889.1"/>
    </source>
</evidence>
<dbReference type="EMBL" id="JANLCJ010000003">
    <property type="protein sequence ID" value="MCS5733889.1"/>
    <property type="molecule type" value="Genomic_DNA"/>
</dbReference>
<evidence type="ECO:0000259" key="1">
    <source>
        <dbReference type="Pfam" id="PF01935"/>
    </source>
</evidence>
<dbReference type="PANTHER" id="PTHR42957:SF1">
    <property type="entry name" value="HELICASE MJ1565-RELATED"/>
    <property type="match status" value="1"/>
</dbReference>
<dbReference type="InterPro" id="IPR002789">
    <property type="entry name" value="HerA_central"/>
</dbReference>
<accession>A0ABT2H1R5</accession>
<gene>
    <name evidence="2" type="ORF">N1032_09075</name>
</gene>
<protein>
    <submittedName>
        <fullName evidence="2">ATP-binding protein</fullName>
    </submittedName>
</protein>
<keyword evidence="2" id="KW-0547">Nucleotide-binding</keyword>
<comment type="caution">
    <text evidence="2">The sequence shown here is derived from an EMBL/GenBank/DDBJ whole genome shotgun (WGS) entry which is preliminary data.</text>
</comment>